<keyword evidence="2" id="KW-1185">Reference proteome</keyword>
<name>A0ABX2U7I2_9BURK</name>
<dbReference type="RefSeq" id="WP_157694141.1">
    <property type="nucleotide sequence ID" value="NZ_CP017476.1"/>
</dbReference>
<dbReference type="Proteomes" id="UP000185657">
    <property type="component" value="Unassembled WGS sequence"/>
</dbReference>
<evidence type="ECO:0000313" key="2">
    <source>
        <dbReference type="Proteomes" id="UP000185657"/>
    </source>
</evidence>
<organism evidence="1 2">
    <name type="scientific">Hydrogenophaga crassostreae</name>
    <dbReference type="NCBI Taxonomy" id="1763535"/>
    <lineage>
        <taxon>Bacteria</taxon>
        <taxon>Pseudomonadati</taxon>
        <taxon>Pseudomonadota</taxon>
        <taxon>Betaproteobacteria</taxon>
        <taxon>Burkholderiales</taxon>
        <taxon>Comamonadaceae</taxon>
        <taxon>Hydrogenophaga</taxon>
    </lineage>
</organism>
<comment type="caution">
    <text evidence="1">The sequence shown here is derived from an EMBL/GenBank/DDBJ whole genome shotgun (WGS) entry which is preliminary data.</text>
</comment>
<protein>
    <submittedName>
        <fullName evidence="1">Uncharacterized protein</fullName>
    </submittedName>
</protein>
<proteinExistence type="predicted"/>
<sequence length="95" mass="10448">MMTKKKEVLDLINKSDNFSDYGQGTTYPQYQGSRTSEGDINFGDADKSVTLKSLDTEFHAASNLPQLADAEKLKYVGTEADCGRKKAHRSTGLLV</sequence>
<reference evidence="1 2" key="1">
    <citation type="submission" date="2016-02" db="EMBL/GenBank/DDBJ databases">
        <title>Draft genome sequence of Hydrogenophaga sp. LPB0072.</title>
        <authorList>
            <person name="Shin S.-K."/>
            <person name="Yi H."/>
        </authorList>
    </citation>
    <scope>NUCLEOTIDE SEQUENCE [LARGE SCALE GENOMIC DNA]</scope>
    <source>
        <strain evidence="1 2">LPB0072</strain>
    </source>
</reference>
<dbReference type="EMBL" id="LVWD01000013">
    <property type="protein sequence ID" value="OAD41747.1"/>
    <property type="molecule type" value="Genomic_DNA"/>
</dbReference>
<gene>
    <name evidence="1" type="ORF">LPB72_10550</name>
</gene>
<accession>A0ABX2U7I2</accession>
<evidence type="ECO:0000313" key="1">
    <source>
        <dbReference type="EMBL" id="OAD41747.1"/>
    </source>
</evidence>